<dbReference type="Gene3D" id="3.40.50.720">
    <property type="entry name" value="NAD(P)-binding Rossmann-like Domain"/>
    <property type="match status" value="1"/>
</dbReference>
<comment type="caution">
    <text evidence="3">The sequence shown here is derived from an EMBL/GenBank/DDBJ whole genome shotgun (WGS) entry which is preliminary data.</text>
</comment>
<dbReference type="InterPro" id="IPR016040">
    <property type="entry name" value="NAD(P)-bd_dom"/>
</dbReference>
<organism evidence="3 4">
    <name type="scientific">Idiomarina xiamenensis 10-D-4</name>
    <dbReference type="NCBI Taxonomy" id="740709"/>
    <lineage>
        <taxon>Bacteria</taxon>
        <taxon>Pseudomonadati</taxon>
        <taxon>Pseudomonadota</taxon>
        <taxon>Gammaproteobacteria</taxon>
        <taxon>Alteromonadales</taxon>
        <taxon>Idiomarinaceae</taxon>
        <taxon>Idiomarina</taxon>
    </lineage>
</organism>
<dbReference type="eggNOG" id="COG0702">
    <property type="taxonomic scope" value="Bacteria"/>
</dbReference>
<dbReference type="Proteomes" id="UP000014115">
    <property type="component" value="Unassembled WGS sequence"/>
</dbReference>
<proteinExistence type="predicted"/>
<evidence type="ECO:0000313" key="4">
    <source>
        <dbReference type="Proteomes" id="UP000014115"/>
    </source>
</evidence>
<evidence type="ECO:0000256" key="1">
    <source>
        <dbReference type="SAM" id="Coils"/>
    </source>
</evidence>
<sequence length="213" mass="23332">MKVAVFGANGKIGRQVVEQLNQHERHQARAVVRKQQQLEQLKADGVEAVMADLEDDVEQLREAIGDADAVVFSAGSGGSTGADKTLLIDLDGAVKVMEATEQAGVSRFIIVSAMQAHNRDNWPDELRSYYVAKHYADRLLRATPLQYTVIRPGALTDEAGTGRVQLREDLPRGEIARADVATVIVRAVDCEASYRQSFDLLTGDTPISELWSN</sequence>
<keyword evidence="4" id="KW-1185">Reference proteome</keyword>
<reference evidence="3 4" key="1">
    <citation type="journal article" date="2012" name="J. Bacteriol.">
        <title>Genome Sequence of Idiomarina xiamenensis Type Strain 10-D-4.</title>
        <authorList>
            <person name="Lai Q."/>
            <person name="Wang L."/>
            <person name="Wang W."/>
            <person name="Shao Z."/>
        </authorList>
    </citation>
    <scope>NUCLEOTIDE SEQUENCE [LARGE SCALE GENOMIC DNA]</scope>
    <source>
        <strain evidence="3 4">10-D-4</strain>
    </source>
</reference>
<dbReference type="CDD" id="cd05243">
    <property type="entry name" value="SDR_a5"/>
    <property type="match status" value="1"/>
</dbReference>
<dbReference type="Pfam" id="PF13460">
    <property type="entry name" value="NAD_binding_10"/>
    <property type="match status" value="1"/>
</dbReference>
<dbReference type="PANTHER" id="PTHR15020">
    <property type="entry name" value="FLAVIN REDUCTASE-RELATED"/>
    <property type="match status" value="1"/>
</dbReference>
<dbReference type="OrthoDB" id="9803892at2"/>
<keyword evidence="1" id="KW-0175">Coiled coil</keyword>
<dbReference type="InterPro" id="IPR036291">
    <property type="entry name" value="NAD(P)-bd_dom_sf"/>
</dbReference>
<dbReference type="PATRIC" id="fig|740709.3.peg.772"/>
<gene>
    <name evidence="3" type="ORF">A10D4_03820</name>
</gene>
<evidence type="ECO:0000259" key="2">
    <source>
        <dbReference type="Pfam" id="PF13460"/>
    </source>
</evidence>
<dbReference type="RefSeq" id="WP_008487842.1">
    <property type="nucleotide sequence ID" value="NZ_AMRG01000004.1"/>
</dbReference>
<accession>K2KA95</accession>
<dbReference type="EMBL" id="AMRG01000004">
    <property type="protein sequence ID" value="EKE84708.1"/>
    <property type="molecule type" value="Genomic_DNA"/>
</dbReference>
<dbReference type="SUPFAM" id="SSF51735">
    <property type="entry name" value="NAD(P)-binding Rossmann-fold domains"/>
    <property type="match status" value="1"/>
</dbReference>
<dbReference type="PANTHER" id="PTHR15020:SF50">
    <property type="entry name" value="UPF0659 PROTEIN YMR090W"/>
    <property type="match status" value="1"/>
</dbReference>
<name>K2KA95_9GAMM</name>
<protein>
    <submittedName>
        <fullName evidence="3">NAD-dependent epimerase/dehydratase</fullName>
    </submittedName>
</protein>
<dbReference type="AlphaFoldDB" id="K2KA95"/>
<feature type="domain" description="NAD(P)-binding" evidence="2">
    <location>
        <begin position="7"/>
        <end position="189"/>
    </location>
</feature>
<dbReference type="STRING" id="740709.A10D4_03820"/>
<feature type="coiled-coil region" evidence="1">
    <location>
        <begin position="43"/>
        <end position="70"/>
    </location>
</feature>
<evidence type="ECO:0000313" key="3">
    <source>
        <dbReference type="EMBL" id="EKE84708.1"/>
    </source>
</evidence>